<feature type="compositionally biased region" description="Polar residues" evidence="1">
    <location>
        <begin position="1"/>
        <end position="13"/>
    </location>
</feature>
<proteinExistence type="predicted"/>
<dbReference type="InParanoid" id="A0A165ZZ41"/>
<gene>
    <name evidence="2" type="ORF">EXIGLDRAFT_724162</name>
</gene>
<name>A0A165ZZ41_EXIGL</name>
<protein>
    <submittedName>
        <fullName evidence="2">Uncharacterized protein</fullName>
    </submittedName>
</protein>
<dbReference type="EMBL" id="KV426138">
    <property type="protein sequence ID" value="KZV87019.1"/>
    <property type="molecule type" value="Genomic_DNA"/>
</dbReference>
<dbReference type="AlphaFoldDB" id="A0A165ZZ41"/>
<feature type="region of interest" description="Disordered" evidence="1">
    <location>
        <begin position="1"/>
        <end position="55"/>
    </location>
</feature>
<evidence type="ECO:0000313" key="3">
    <source>
        <dbReference type="Proteomes" id="UP000077266"/>
    </source>
</evidence>
<accession>A0A165ZZ41</accession>
<evidence type="ECO:0000256" key="1">
    <source>
        <dbReference type="SAM" id="MobiDB-lite"/>
    </source>
</evidence>
<keyword evidence="3" id="KW-1185">Reference proteome</keyword>
<dbReference type="Proteomes" id="UP000077266">
    <property type="component" value="Unassembled WGS sequence"/>
</dbReference>
<feature type="compositionally biased region" description="Low complexity" evidence="1">
    <location>
        <begin position="19"/>
        <end position="38"/>
    </location>
</feature>
<organism evidence="2 3">
    <name type="scientific">Exidia glandulosa HHB12029</name>
    <dbReference type="NCBI Taxonomy" id="1314781"/>
    <lineage>
        <taxon>Eukaryota</taxon>
        <taxon>Fungi</taxon>
        <taxon>Dikarya</taxon>
        <taxon>Basidiomycota</taxon>
        <taxon>Agaricomycotina</taxon>
        <taxon>Agaricomycetes</taxon>
        <taxon>Auriculariales</taxon>
        <taxon>Exidiaceae</taxon>
        <taxon>Exidia</taxon>
    </lineage>
</organism>
<sequence>MAHSLSAVSTMSTSPPPQSAQKDSASPSADDPASTPSSFRHSAESAHTTRTPISYPIPFPALTHSSIQSAHCRACRCRSAPPRRPSCLGPRRPFFPLRLLVLRGS</sequence>
<reference evidence="2 3" key="1">
    <citation type="journal article" date="2016" name="Mol. Biol. Evol.">
        <title>Comparative Genomics of Early-Diverging Mushroom-Forming Fungi Provides Insights into the Origins of Lignocellulose Decay Capabilities.</title>
        <authorList>
            <person name="Nagy L.G."/>
            <person name="Riley R."/>
            <person name="Tritt A."/>
            <person name="Adam C."/>
            <person name="Daum C."/>
            <person name="Floudas D."/>
            <person name="Sun H."/>
            <person name="Yadav J.S."/>
            <person name="Pangilinan J."/>
            <person name="Larsson K.H."/>
            <person name="Matsuura K."/>
            <person name="Barry K."/>
            <person name="Labutti K."/>
            <person name="Kuo R."/>
            <person name="Ohm R.A."/>
            <person name="Bhattacharya S.S."/>
            <person name="Shirouzu T."/>
            <person name="Yoshinaga Y."/>
            <person name="Martin F.M."/>
            <person name="Grigoriev I.V."/>
            <person name="Hibbett D.S."/>
        </authorList>
    </citation>
    <scope>NUCLEOTIDE SEQUENCE [LARGE SCALE GENOMIC DNA]</scope>
    <source>
        <strain evidence="2 3">HHB12029</strain>
    </source>
</reference>
<evidence type="ECO:0000313" key="2">
    <source>
        <dbReference type="EMBL" id="KZV87019.1"/>
    </source>
</evidence>